<dbReference type="Proteomes" id="UP000037136">
    <property type="component" value="Unassembled WGS sequence"/>
</dbReference>
<evidence type="ECO:0000256" key="12">
    <source>
        <dbReference type="SAM" id="SignalP"/>
    </source>
</evidence>
<evidence type="ECO:0000256" key="8">
    <source>
        <dbReference type="ARBA" id="ARBA00023295"/>
    </source>
</evidence>
<evidence type="ECO:0000256" key="2">
    <source>
        <dbReference type="ARBA" id="ARBA00010579"/>
    </source>
</evidence>
<dbReference type="GO" id="GO:0000272">
    <property type="term" value="P:polysaccharide catabolic process"/>
    <property type="evidence" value="ECO:0007669"/>
    <property type="project" value="UniProtKB-KW"/>
</dbReference>
<name>A0A2A9P365_OPHUN</name>
<evidence type="ECO:0000256" key="11">
    <source>
        <dbReference type="SAM" id="MobiDB-lite"/>
    </source>
</evidence>
<dbReference type="PANTHER" id="PTHR31316:SF0">
    <property type="entry name" value="SECRETED BETA-GLUCOSIDASE SIM1-RELATED"/>
    <property type="match status" value="1"/>
</dbReference>
<evidence type="ECO:0000256" key="3">
    <source>
        <dbReference type="ARBA" id="ARBA00022512"/>
    </source>
</evidence>
<dbReference type="GO" id="GO:0009986">
    <property type="term" value="C:cell surface"/>
    <property type="evidence" value="ECO:0007669"/>
    <property type="project" value="TreeGrafter"/>
</dbReference>
<keyword evidence="14" id="KW-1185">Reference proteome</keyword>
<keyword evidence="5 12" id="KW-0732">Signal</keyword>
<keyword evidence="3" id="KW-0134">Cell wall</keyword>
<evidence type="ECO:0008006" key="15">
    <source>
        <dbReference type="Google" id="ProtNLM"/>
    </source>
</evidence>
<reference evidence="13 14" key="1">
    <citation type="journal article" date="2015" name="BMC Genomics">
        <title>Gene expression during zombie ant biting behavior reflects the complexity underlying fungal parasitic behavioral manipulation.</title>
        <authorList>
            <person name="de Bekker C."/>
            <person name="Ohm R.A."/>
            <person name="Loreto R.G."/>
            <person name="Sebastian A."/>
            <person name="Albert I."/>
            <person name="Merrow M."/>
            <person name="Brachmann A."/>
            <person name="Hughes D.P."/>
        </authorList>
    </citation>
    <scope>NUCLEOTIDE SEQUENCE [LARGE SCALE GENOMIC DNA]</scope>
    <source>
        <strain evidence="13 14">SC16a</strain>
    </source>
</reference>
<keyword evidence="7" id="KW-0119">Carbohydrate metabolism</keyword>
<feature type="compositionally biased region" description="Basic and acidic residues" evidence="11">
    <location>
        <begin position="145"/>
        <end position="157"/>
    </location>
</feature>
<sequence>MKGLAMRSLLSYVLGATLASTVHARSHHHFHHHVRKNAASLVQRADSHPTAENSPVETIYQDMGGKTMKTDEAEKCLESGNCVVIRESTPQKPPPASPPPRPAAEPKVSDVGAKFIEKQATYKASPAAKRPITAVKSAEPSKSGHTSELKSESKSEHGPGPGSGSSSGSGRLSKEFPSGTIECWRFPTEYGAVPLVWHDMGGWCGVQIVPGFSLSLASIGQIATGKKCSPGSMCSYACPPGYQKTQWPAVQGSNHESVGGLFCNSDGFLELTRPESKTLCEKGVGGVVVQNKLSEQVTLCRTDYPGTENMAIPTVAKPGVEVELTNPDQTSYYQWAGKPTSAQYYVNLAGLGPEDACIWKNSKLTLSGKTGNWAPLNIGTGFDGQNTYISLFPNLPTSDCALDFDVSIQGDVVGGCSYTKFTTGSEMKRCTATLKPGGKAVIVIS</sequence>
<dbReference type="InterPro" id="IPR005556">
    <property type="entry name" value="SUN"/>
</dbReference>
<feature type="compositionally biased region" description="Pro residues" evidence="11">
    <location>
        <begin position="91"/>
        <end position="103"/>
    </location>
</feature>
<dbReference type="PANTHER" id="PTHR31316">
    <property type="entry name" value="BETA-GLUCOSIDASE-LIKE PROTEIN NCA3, MITOCHONDRIAL-RELATED"/>
    <property type="match status" value="1"/>
</dbReference>
<evidence type="ECO:0000256" key="6">
    <source>
        <dbReference type="ARBA" id="ARBA00022801"/>
    </source>
</evidence>
<proteinExistence type="inferred from homology"/>
<evidence type="ECO:0000313" key="14">
    <source>
        <dbReference type="Proteomes" id="UP000037136"/>
    </source>
</evidence>
<protein>
    <recommendedName>
        <fullName evidence="15">SUN domain-containing protein</fullName>
    </recommendedName>
</protein>
<keyword evidence="4" id="KW-0964">Secreted</keyword>
<keyword evidence="8" id="KW-0326">Glycosidase</keyword>
<feature type="region of interest" description="Disordered" evidence="11">
    <location>
        <begin position="122"/>
        <end position="174"/>
    </location>
</feature>
<evidence type="ECO:0000256" key="7">
    <source>
        <dbReference type="ARBA" id="ARBA00023277"/>
    </source>
</evidence>
<evidence type="ECO:0000256" key="5">
    <source>
        <dbReference type="ARBA" id="ARBA00022729"/>
    </source>
</evidence>
<evidence type="ECO:0000256" key="9">
    <source>
        <dbReference type="ARBA" id="ARBA00023316"/>
    </source>
</evidence>
<keyword evidence="10" id="KW-0624">Polysaccharide degradation</keyword>
<dbReference type="GO" id="GO:0016798">
    <property type="term" value="F:hydrolase activity, acting on glycosyl bonds"/>
    <property type="evidence" value="ECO:0007669"/>
    <property type="project" value="UniProtKB-KW"/>
</dbReference>
<evidence type="ECO:0000256" key="4">
    <source>
        <dbReference type="ARBA" id="ARBA00022525"/>
    </source>
</evidence>
<feature type="chain" id="PRO_5012879943" description="SUN domain-containing protein" evidence="12">
    <location>
        <begin position="25"/>
        <end position="445"/>
    </location>
</feature>
<evidence type="ECO:0000256" key="10">
    <source>
        <dbReference type="ARBA" id="ARBA00023326"/>
    </source>
</evidence>
<gene>
    <name evidence="13" type="ORF">XA68_10124</name>
</gene>
<reference evidence="13 14" key="2">
    <citation type="journal article" date="2017" name="Sci. Rep.">
        <title>Ant-infecting Ophiocordyceps genomes reveal a high diversity of potential behavioral manipulation genes and a possible major role for enterotoxins.</title>
        <authorList>
            <person name="de Bekker C."/>
            <person name="Ohm R.A."/>
            <person name="Evans H.C."/>
            <person name="Brachmann A."/>
            <person name="Hughes D.P."/>
        </authorList>
    </citation>
    <scope>NUCLEOTIDE SEQUENCE [LARGE SCALE GENOMIC DNA]</scope>
    <source>
        <strain evidence="13 14">SC16a</strain>
    </source>
</reference>
<comment type="similarity">
    <text evidence="2">Belongs to the SUN family.</text>
</comment>
<comment type="caution">
    <text evidence="13">The sequence shown here is derived from an EMBL/GenBank/DDBJ whole genome shotgun (WGS) entry which is preliminary data.</text>
</comment>
<dbReference type="EMBL" id="LAZP02001002">
    <property type="protein sequence ID" value="PFH55316.1"/>
    <property type="molecule type" value="Genomic_DNA"/>
</dbReference>
<accession>A0A2A9P365</accession>
<dbReference type="GO" id="GO:0031505">
    <property type="term" value="P:fungal-type cell wall organization"/>
    <property type="evidence" value="ECO:0007669"/>
    <property type="project" value="TreeGrafter"/>
</dbReference>
<dbReference type="GO" id="GO:0009277">
    <property type="term" value="C:fungal-type cell wall"/>
    <property type="evidence" value="ECO:0007669"/>
    <property type="project" value="TreeGrafter"/>
</dbReference>
<keyword evidence="9" id="KW-0961">Cell wall biogenesis/degradation</keyword>
<evidence type="ECO:0000256" key="1">
    <source>
        <dbReference type="ARBA" id="ARBA00004191"/>
    </source>
</evidence>
<dbReference type="InterPro" id="IPR051526">
    <property type="entry name" value="Beta-Glucosidase_SUN"/>
</dbReference>
<feature type="region of interest" description="Disordered" evidence="11">
    <location>
        <begin position="86"/>
        <end position="108"/>
    </location>
</feature>
<keyword evidence="6" id="KW-0378">Hydrolase</keyword>
<dbReference type="AlphaFoldDB" id="A0A2A9P365"/>
<dbReference type="Pfam" id="PF03856">
    <property type="entry name" value="SUN"/>
    <property type="match status" value="1"/>
</dbReference>
<evidence type="ECO:0000313" key="13">
    <source>
        <dbReference type="EMBL" id="PFH55316.1"/>
    </source>
</evidence>
<feature type="signal peptide" evidence="12">
    <location>
        <begin position="1"/>
        <end position="24"/>
    </location>
</feature>
<organism evidence="13 14">
    <name type="scientific">Ophiocordyceps unilateralis</name>
    <name type="common">Zombie-ant fungus</name>
    <name type="synonym">Torrubia unilateralis</name>
    <dbReference type="NCBI Taxonomy" id="268505"/>
    <lineage>
        <taxon>Eukaryota</taxon>
        <taxon>Fungi</taxon>
        <taxon>Dikarya</taxon>
        <taxon>Ascomycota</taxon>
        <taxon>Pezizomycotina</taxon>
        <taxon>Sordariomycetes</taxon>
        <taxon>Hypocreomycetidae</taxon>
        <taxon>Hypocreales</taxon>
        <taxon>Ophiocordycipitaceae</taxon>
        <taxon>Ophiocordyceps</taxon>
    </lineage>
</organism>
<dbReference type="STRING" id="268505.A0A2A9P365"/>
<dbReference type="OrthoDB" id="5339822at2759"/>
<comment type="subcellular location">
    <subcellularLocation>
        <location evidence="1">Secreted</location>
        <location evidence="1">Cell wall</location>
    </subcellularLocation>
</comment>